<proteinExistence type="inferred from homology"/>
<feature type="region of interest" description="Disordered" evidence="9">
    <location>
        <begin position="1"/>
        <end position="27"/>
    </location>
</feature>
<dbReference type="PANTHER" id="PTHR12689">
    <property type="entry name" value="A1 CISTRON SPLICING FACTOR AAR2-RELATED"/>
    <property type="match status" value="1"/>
</dbReference>
<evidence type="ECO:0000256" key="6">
    <source>
        <dbReference type="ARBA" id="ARBA00023187"/>
    </source>
</evidence>
<reference evidence="12 13" key="1">
    <citation type="submission" date="2015-12" db="EMBL/GenBank/DDBJ databases">
        <title>The genome of Folsomia candida.</title>
        <authorList>
            <person name="Faddeeva A."/>
            <person name="Derks M.F."/>
            <person name="Anvar Y."/>
            <person name="Smit S."/>
            <person name="Van Straalen N."/>
            <person name="Roelofs D."/>
        </authorList>
    </citation>
    <scope>NUCLEOTIDE SEQUENCE [LARGE SCALE GENOMIC DNA]</scope>
    <source>
        <strain evidence="12 13">VU population</strain>
        <tissue evidence="12">Whole body</tissue>
    </source>
</reference>
<feature type="domain" description="AAR2 N-terminal" evidence="11">
    <location>
        <begin position="40"/>
        <end position="172"/>
    </location>
</feature>
<sequence length="447" mass="51211">MENMECPSTSASTPQTSGASAGRSGGLEMSPEVSLRLFKEGATFVLLDVPIGTEVGIDMESWNTGERFRGIKMIPPGLHFVYFSAVSKDHQNTAPRTGFFHFFEKKEFLAKQYDQRAEDISPDKVADEDCIRMQNGLEEMDRYLGAYPYNLWRTWVSLTNRITVDSLKRLSPPSGRILSAPELTLDADQTKPSTSRRKMTKLEEAENALPRMTENIESKIKYTSIPSQTFPDGSSPQQISKFQLDHSWKLQQVIETIGTPSDYLAELQFAFVTFLVGQHYDSFEHWKCLTQLLCHSDDAILKYPSLYYDFVSDLYFQIREIPEDFFVDIVASNNFLFSCMQRLVNNIKEHEKVDSKLKNKVERFSAFLTSKFDWDFEEEFDDAPTFVAEEDAVLSTERPNLKRKISLDDSDTLIQSNNEDVDDNQQNDSLLEEEHELMDVVGDLPVF</sequence>
<comment type="subunit">
    <text evidence="8">Interacts with PRPF8 (via RNase H homology domain). Component of a U5 snRNP complex that contains PRPF8.</text>
</comment>
<comment type="function">
    <text evidence="1">Component of the U5 snRNP complex that is required for spliceosome assembly and for pre-mRNA splicing.</text>
</comment>
<evidence type="ECO:0000256" key="1">
    <source>
        <dbReference type="ARBA" id="ARBA00003708"/>
    </source>
</evidence>
<evidence type="ECO:0000256" key="4">
    <source>
        <dbReference type="ARBA" id="ARBA00022664"/>
    </source>
</evidence>
<feature type="compositionally biased region" description="Polar residues" evidence="9">
    <location>
        <begin position="1"/>
        <end position="19"/>
    </location>
</feature>
<dbReference type="FunFam" id="2.60.34.20:FF:000001">
    <property type="entry name" value="protein AAR2 homolog"/>
    <property type="match status" value="1"/>
</dbReference>
<dbReference type="InterPro" id="IPR038516">
    <property type="entry name" value="AAR2_N_sf"/>
</dbReference>
<dbReference type="CDD" id="cd13777">
    <property type="entry name" value="Aar2_N"/>
    <property type="match status" value="1"/>
</dbReference>
<dbReference type="Pfam" id="PF20981">
    <property type="entry name" value="AAR2_1st"/>
    <property type="match status" value="1"/>
</dbReference>
<comment type="caution">
    <text evidence="12">The sequence shown here is derived from an EMBL/GenBank/DDBJ whole genome shotgun (WGS) entry which is preliminary data.</text>
</comment>
<organism evidence="12 13">
    <name type="scientific">Folsomia candida</name>
    <name type="common">Springtail</name>
    <dbReference type="NCBI Taxonomy" id="158441"/>
    <lineage>
        <taxon>Eukaryota</taxon>
        <taxon>Metazoa</taxon>
        <taxon>Ecdysozoa</taxon>
        <taxon>Arthropoda</taxon>
        <taxon>Hexapoda</taxon>
        <taxon>Collembola</taxon>
        <taxon>Entomobryomorpha</taxon>
        <taxon>Isotomoidea</taxon>
        <taxon>Isotomidae</taxon>
        <taxon>Proisotominae</taxon>
        <taxon>Folsomia</taxon>
    </lineage>
</organism>
<dbReference type="Proteomes" id="UP000198287">
    <property type="component" value="Unassembled WGS sequence"/>
</dbReference>
<evidence type="ECO:0000259" key="10">
    <source>
        <dbReference type="Pfam" id="PF05282"/>
    </source>
</evidence>
<dbReference type="PANTHER" id="PTHR12689:SF4">
    <property type="entry name" value="PROTEIN AAR2 HOMOLOG"/>
    <property type="match status" value="1"/>
</dbReference>
<dbReference type="OMA" id="CAFSDII"/>
<feature type="domain" description="AAR2 C-terminal" evidence="10">
    <location>
        <begin position="222"/>
        <end position="377"/>
    </location>
</feature>
<accession>A0A226EXC7</accession>
<name>A0A226EXC7_FOLCA</name>
<comment type="similarity">
    <text evidence="2">Belongs to the AAR2 family.</text>
</comment>
<evidence type="ECO:0000313" key="13">
    <source>
        <dbReference type="Proteomes" id="UP000198287"/>
    </source>
</evidence>
<keyword evidence="4" id="KW-0507">mRNA processing</keyword>
<evidence type="ECO:0000256" key="2">
    <source>
        <dbReference type="ARBA" id="ARBA00006281"/>
    </source>
</evidence>
<evidence type="ECO:0000256" key="8">
    <source>
        <dbReference type="ARBA" id="ARBA00047009"/>
    </source>
</evidence>
<evidence type="ECO:0000259" key="11">
    <source>
        <dbReference type="Pfam" id="PF20981"/>
    </source>
</evidence>
<keyword evidence="6" id="KW-0508">mRNA splicing</keyword>
<protein>
    <recommendedName>
        <fullName evidence="3">Protein AAR2 homolog</fullName>
    </recommendedName>
    <alternativeName>
        <fullName evidence="7">AAR2 splicing factor homolog</fullName>
    </alternativeName>
</protein>
<dbReference type="InterPro" id="IPR033648">
    <property type="entry name" value="AAR2_C"/>
</dbReference>
<dbReference type="FunFam" id="1.25.40.550:FF:000001">
    <property type="entry name" value="AAR2 splicing factor homolog"/>
    <property type="match status" value="1"/>
</dbReference>
<evidence type="ECO:0000256" key="7">
    <source>
        <dbReference type="ARBA" id="ARBA00030625"/>
    </source>
</evidence>
<dbReference type="InterPro" id="IPR007946">
    <property type="entry name" value="AAR2"/>
</dbReference>
<dbReference type="GO" id="GO:0000244">
    <property type="term" value="P:spliceosomal tri-snRNP complex assembly"/>
    <property type="evidence" value="ECO:0007669"/>
    <property type="project" value="TreeGrafter"/>
</dbReference>
<keyword evidence="5" id="KW-0747">Spliceosome</keyword>
<evidence type="ECO:0000256" key="9">
    <source>
        <dbReference type="SAM" id="MobiDB-lite"/>
    </source>
</evidence>
<dbReference type="OrthoDB" id="201752at2759"/>
<dbReference type="InterPro" id="IPR033647">
    <property type="entry name" value="Aar2_N"/>
</dbReference>
<evidence type="ECO:0000256" key="3">
    <source>
        <dbReference type="ARBA" id="ARBA00016372"/>
    </source>
</evidence>
<dbReference type="CDD" id="cd13778">
    <property type="entry name" value="Aar2_C"/>
    <property type="match status" value="1"/>
</dbReference>
<dbReference type="InterPro" id="IPR038514">
    <property type="entry name" value="AAR2_C_sf"/>
</dbReference>
<keyword evidence="13" id="KW-1185">Reference proteome</keyword>
<dbReference type="Gene3D" id="1.25.40.550">
    <property type="entry name" value="Aar2, C-terminal domain-like"/>
    <property type="match status" value="1"/>
</dbReference>
<dbReference type="STRING" id="158441.A0A226EXC7"/>
<dbReference type="EMBL" id="LNIX01000001">
    <property type="protein sequence ID" value="OXA62199.1"/>
    <property type="molecule type" value="Genomic_DNA"/>
</dbReference>
<dbReference type="AlphaFoldDB" id="A0A226EXC7"/>
<dbReference type="Gene3D" id="2.60.34.20">
    <property type="match status" value="1"/>
</dbReference>
<evidence type="ECO:0000256" key="5">
    <source>
        <dbReference type="ARBA" id="ARBA00022728"/>
    </source>
</evidence>
<dbReference type="Pfam" id="PF05282">
    <property type="entry name" value="AAR2"/>
    <property type="match status" value="1"/>
</dbReference>
<dbReference type="GO" id="GO:0005681">
    <property type="term" value="C:spliceosomal complex"/>
    <property type="evidence" value="ECO:0007669"/>
    <property type="project" value="UniProtKB-KW"/>
</dbReference>
<gene>
    <name evidence="12" type="ORF">Fcan01_03424</name>
</gene>
<evidence type="ECO:0000313" key="12">
    <source>
        <dbReference type="EMBL" id="OXA62199.1"/>
    </source>
</evidence>